<dbReference type="AlphaFoldDB" id="A0AAD7XQU3"/>
<feature type="compositionally biased region" description="Basic residues" evidence="4">
    <location>
        <begin position="305"/>
        <end position="315"/>
    </location>
</feature>
<evidence type="ECO:0008006" key="9">
    <source>
        <dbReference type="Google" id="ProtNLM"/>
    </source>
</evidence>
<feature type="domain" description="PPPDE" evidence="6">
    <location>
        <begin position="192"/>
        <end position="326"/>
    </location>
</feature>
<name>A0AAD7XQU3_9STRA</name>
<dbReference type="GO" id="GO:0006508">
    <property type="term" value="P:proteolysis"/>
    <property type="evidence" value="ECO:0007669"/>
    <property type="project" value="UniProtKB-KW"/>
</dbReference>
<sequence>MSSRRRSEIPSSLPRRRLDLRVLRGRVLVSKDANLVTAAASAPYCQVVLDDEEIGATPVVHGTPDPVWTWGNAFDNLDVSPASVITVRVADRDVISADQPMGEVRIVVGDWIAERAGRDQPPSPNTWRDVEPTNGGALGRAGTEVLRDGAKPPSMKRLTTALPDDGDHQRRWSVVWGKSEQAVCDRIAKATTPVFLHVYDVGHSSWIANLNRTTEAVFGGVFHGGLEVHGREFSFGGCQQAKKCGIFPCRPRNSVAPSRDILRNMRDDWPGGPTTCSARTAAIFAASLRSSWASATSCNLDQPPRQRRRRPHGGSRHANAVTDDRADGEDPSFNDDQIDAQAAVEKKNSEEIQGHLLEHVAPTVSRLLLDSGANAARCCY</sequence>
<evidence type="ECO:0000256" key="2">
    <source>
        <dbReference type="ARBA" id="ARBA00022670"/>
    </source>
</evidence>
<accession>A0AAD7XQU3</accession>
<dbReference type="GO" id="GO:0016579">
    <property type="term" value="P:protein deubiquitination"/>
    <property type="evidence" value="ECO:0007669"/>
    <property type="project" value="TreeGrafter"/>
</dbReference>
<dbReference type="SUPFAM" id="SSF49562">
    <property type="entry name" value="C2 domain (Calcium/lipid-binding domain, CaLB)"/>
    <property type="match status" value="1"/>
</dbReference>
<dbReference type="InterPro" id="IPR035892">
    <property type="entry name" value="C2_domain_sf"/>
</dbReference>
<dbReference type="PANTHER" id="PTHR12378:SF9">
    <property type="entry name" value="OS06G0107000 PROTEIN"/>
    <property type="match status" value="1"/>
</dbReference>
<dbReference type="Pfam" id="PF05903">
    <property type="entry name" value="Peptidase_C97"/>
    <property type="match status" value="1"/>
</dbReference>
<dbReference type="SMART" id="SM01179">
    <property type="entry name" value="DUF862"/>
    <property type="match status" value="1"/>
</dbReference>
<dbReference type="InterPro" id="IPR008580">
    <property type="entry name" value="PPPDE_dom"/>
</dbReference>
<comment type="similarity">
    <text evidence="1">Belongs to the DeSI family.</text>
</comment>
<dbReference type="PROSITE" id="PS50004">
    <property type="entry name" value="C2"/>
    <property type="match status" value="1"/>
</dbReference>
<keyword evidence="2" id="KW-0645">Protease</keyword>
<feature type="region of interest" description="Disordered" evidence="4">
    <location>
        <begin position="296"/>
        <end position="335"/>
    </location>
</feature>
<evidence type="ECO:0000256" key="3">
    <source>
        <dbReference type="ARBA" id="ARBA00022801"/>
    </source>
</evidence>
<dbReference type="Proteomes" id="UP001230188">
    <property type="component" value="Unassembled WGS sequence"/>
</dbReference>
<proteinExistence type="inferred from homology"/>
<organism evidence="7 8">
    <name type="scientific">Chrysophaeum taylorii</name>
    <dbReference type="NCBI Taxonomy" id="2483200"/>
    <lineage>
        <taxon>Eukaryota</taxon>
        <taxon>Sar</taxon>
        <taxon>Stramenopiles</taxon>
        <taxon>Ochrophyta</taxon>
        <taxon>Pelagophyceae</taxon>
        <taxon>Pelagomonadales</taxon>
        <taxon>Pelagomonadaceae</taxon>
        <taxon>Chrysophaeum</taxon>
    </lineage>
</organism>
<dbReference type="InterPro" id="IPR000008">
    <property type="entry name" value="C2_dom"/>
</dbReference>
<dbReference type="PROSITE" id="PS51858">
    <property type="entry name" value="PPPDE"/>
    <property type="match status" value="1"/>
</dbReference>
<dbReference type="PANTHER" id="PTHR12378">
    <property type="entry name" value="DESUMOYLATING ISOPEPTIDASE"/>
    <property type="match status" value="1"/>
</dbReference>
<dbReference type="Gene3D" id="2.60.40.150">
    <property type="entry name" value="C2 domain"/>
    <property type="match status" value="1"/>
</dbReference>
<evidence type="ECO:0000256" key="1">
    <source>
        <dbReference type="ARBA" id="ARBA00008140"/>
    </source>
</evidence>
<dbReference type="EMBL" id="JAQMWT010000005">
    <property type="protein sequence ID" value="KAJ8614486.1"/>
    <property type="molecule type" value="Genomic_DNA"/>
</dbReference>
<keyword evidence="3" id="KW-0378">Hydrolase</keyword>
<evidence type="ECO:0000313" key="7">
    <source>
        <dbReference type="EMBL" id="KAJ8614486.1"/>
    </source>
</evidence>
<feature type="region of interest" description="Disordered" evidence="4">
    <location>
        <begin position="117"/>
        <end position="141"/>
    </location>
</feature>
<dbReference type="InterPro" id="IPR042266">
    <property type="entry name" value="PPPDE_sf"/>
</dbReference>
<dbReference type="Gene3D" id="3.90.1720.30">
    <property type="entry name" value="PPPDE domains"/>
    <property type="match status" value="1"/>
</dbReference>
<evidence type="ECO:0000259" key="5">
    <source>
        <dbReference type="PROSITE" id="PS50004"/>
    </source>
</evidence>
<evidence type="ECO:0000259" key="6">
    <source>
        <dbReference type="PROSITE" id="PS51858"/>
    </source>
</evidence>
<dbReference type="CDD" id="cd00030">
    <property type="entry name" value="C2"/>
    <property type="match status" value="1"/>
</dbReference>
<evidence type="ECO:0000256" key="4">
    <source>
        <dbReference type="SAM" id="MobiDB-lite"/>
    </source>
</evidence>
<gene>
    <name evidence="7" type="ORF">CTAYLR_000879</name>
</gene>
<feature type="domain" description="C2" evidence="5">
    <location>
        <begin position="1"/>
        <end position="122"/>
    </location>
</feature>
<dbReference type="GO" id="GO:0101005">
    <property type="term" value="F:deubiquitinase activity"/>
    <property type="evidence" value="ECO:0007669"/>
    <property type="project" value="TreeGrafter"/>
</dbReference>
<protein>
    <recommendedName>
        <fullName evidence="9">C2 domain-containing protein</fullName>
    </recommendedName>
</protein>
<keyword evidence="8" id="KW-1185">Reference proteome</keyword>
<evidence type="ECO:0000313" key="8">
    <source>
        <dbReference type="Proteomes" id="UP001230188"/>
    </source>
</evidence>
<feature type="compositionally biased region" description="Acidic residues" evidence="4">
    <location>
        <begin position="326"/>
        <end position="335"/>
    </location>
</feature>
<dbReference type="Pfam" id="PF00168">
    <property type="entry name" value="C2"/>
    <property type="match status" value="1"/>
</dbReference>
<comment type="caution">
    <text evidence="7">The sequence shown here is derived from an EMBL/GenBank/DDBJ whole genome shotgun (WGS) entry which is preliminary data.</text>
</comment>
<reference evidence="7" key="1">
    <citation type="submission" date="2023-01" db="EMBL/GenBank/DDBJ databases">
        <title>Metagenome sequencing of chrysophaentin producing Chrysophaeum taylorii.</title>
        <authorList>
            <person name="Davison J."/>
            <person name="Bewley C."/>
        </authorList>
    </citation>
    <scope>NUCLEOTIDE SEQUENCE</scope>
    <source>
        <strain evidence="7">NIES-1699</strain>
    </source>
</reference>